<dbReference type="InterPro" id="IPR050745">
    <property type="entry name" value="Multifunctional_regulatory"/>
</dbReference>
<dbReference type="HOGENOM" id="CLU_001569_0_1_1"/>
<evidence type="ECO:0000313" key="6">
    <source>
        <dbReference type="Proteomes" id="UP000030151"/>
    </source>
</evidence>
<dbReference type="PROSITE" id="PS50297">
    <property type="entry name" value="ANK_REP_REGION"/>
    <property type="match status" value="1"/>
</dbReference>
<dbReference type="InterPro" id="IPR002110">
    <property type="entry name" value="Ankyrin_rpt"/>
</dbReference>
<dbReference type="SMART" id="SM00248">
    <property type="entry name" value="ANK"/>
    <property type="match status" value="16"/>
</dbReference>
<evidence type="ECO:0000256" key="1">
    <source>
        <dbReference type="ARBA" id="ARBA00022737"/>
    </source>
</evidence>
<organism evidence="5 6">
    <name type="scientific">Metarhizium robertsii</name>
    <dbReference type="NCBI Taxonomy" id="568076"/>
    <lineage>
        <taxon>Eukaryota</taxon>
        <taxon>Fungi</taxon>
        <taxon>Dikarya</taxon>
        <taxon>Ascomycota</taxon>
        <taxon>Pezizomycotina</taxon>
        <taxon>Sordariomycetes</taxon>
        <taxon>Hypocreomycetidae</taxon>
        <taxon>Hypocreales</taxon>
        <taxon>Clavicipitaceae</taxon>
        <taxon>Metarhizium</taxon>
    </lineage>
</organism>
<evidence type="ECO:0000256" key="2">
    <source>
        <dbReference type="ARBA" id="ARBA00023043"/>
    </source>
</evidence>
<keyword evidence="1" id="KW-0677">Repeat</keyword>
<dbReference type="eggNOG" id="KOG0504">
    <property type="taxonomic scope" value="Eukaryota"/>
</dbReference>
<accession>A0A0A1V8K8</accession>
<dbReference type="OrthoDB" id="194358at2759"/>
<feature type="repeat" description="ANK" evidence="3">
    <location>
        <begin position="929"/>
        <end position="961"/>
    </location>
</feature>
<dbReference type="InterPro" id="IPR036770">
    <property type="entry name" value="Ankyrin_rpt-contain_sf"/>
</dbReference>
<sequence>MPFLTPTDRQRRIIQLSQEWGVDLPPATVPLTRPHNPPSFWTPKDDQVAEDLMQRRASELSQSRRQSSLSKAFSSNNLKKGKTWDPREVLEVLSSWIANSGSPGVAEALILKLSAAGVDFSGNQTKQKSGILSRRKSVDTFVDRSKFLKLAVQGNQYEMLQVLLPHADGFSIDQALAPAIRTGNTRVAELLLRYGACASQTPEGQDAFRQACVVQSQAHMVGLLLRSESRPNAAWTSACMCDAARSACLETVLCLSRSTADGNHNHAEALKLAIALGRQDIALAIIMGNHPPHGPGLDEAFQNLYEHPSLDPATKLAMAELLLCAGAQGNALSQALESACETQFYDMASLLARYGASIEYNDAAMLKRAIARGELELLSSLLTDSAKLSPALASSCVPLIAKQAPFETRVMVLSLLLRKGAKGVALDDMLIDAAEAGDIESVDLLLNPVYPEPTPITLKDSNHTRLSNGIPLHEVASVDHRSGEALRTAVLRADAAMTDKILSAQPTAETLSIVFPMTKKLSPKDRYRMAQVFLKRSLSGPCLHAALHDAINEDASQRDNALIKLLLEHDADINFSHGPGLAAVIKQKDIKLLGSLLHKASPQTAAARVMDAMEVSDHRERFEMMSMLINAGAVIGAQEIATALSQTLSEKPVDMSLLRLLLQQGGADINLLEGAIAKKAVSNPDPKVLDMVFANSRPSSTTVTCAFNEFAPLPSTESKAWKLRALLSKSKHKEDLNWVLVHEVQSLSKTNTSKASLSTLKILLDSGADPNAYKAAALCHAVIGANVKITDMLLESKTPLSAAALGTALPHVLRITDPMERLTLTKKLVDAGAHPLEINRALVHAITAYPEDVSLQNALAAAADTSDGEALSLSISKESPETMDLLLSKSQSSLETRSTMLVKAMEVKNRTARHHMCKNLLRLGVSTETASSALLVAARDGDVNLGDLLMAHGASIATNNGQAIIEACRGGSAEVLSVLLKQDGQMNKSIMEAAFQAATEVRDLSKRAVVFEQLLKKGVAGDLVDAQLQSAARYGEDGEAVLRVLLAAGADPNFNNGECVVAATRSAFIGSLELLLGLWGEGGHQKKVSQPTLSRSLKACWNLSRDSRFQVVNDLIKAGLRPTDDMHIALNEAINEDDPEERLVRLLLNHGASPAANGCKTLVDAVNNSASSSLALLLEKNLPQEDISRAFNQAFTTETFAKWFTNRGYETANLLLDKGAHGASLSGALVLAMRNSTVETEMLADKFVTLLIKHGADVNYNNGEPLQQAASKANVSWTRQLLECRPTIPTLSLAFQCIFDTALSQDEVLDLFKMFAEYRDGDVRIDVLSSQQGLDPVLVRAISQYPRSTTILETLLDAGLYHDQATTYKIHADVDEEEAMTLLIWAISQPQKRVSTSVIELLLARGAKVNAETSLSRTTPLMLAIQTRRPDLVKMLLLEGAEVDVLDYLGRTPLSMATDIGGDISAQIMSLLLAADPSRDDGSLHNAARDLNLPVVKVLVQSGHDPDFPSPLHEGRSALAEVCLHGSSKGEMSSDRERTMQKVMTFLIDNKSDLSMKANDKTLLQLCFAASDPVATTRCFLKSGMWKLINKPFNFYTSEGYTYSPTMYIKKILPQTDASDALLKILKANRASDVYYAVSGAQPPDAIGLPEDMAVQERARKARLERLAEETEDFSIVMARKREIASVEQQILAQKAEMEDMRRRKLHNEDIAAVRSKAQVEESLASAAHTRRLQEHHSLAESSISRSRALAASELETEEARQRKALEWETRLNTERVDNARALSSIRISERQEVERIDKGAESRIKGRLEAQRKLVESQEKLAKRLADGPSAGINDPRRQIGYVTELS</sequence>
<feature type="repeat" description="ANK" evidence="3">
    <location>
        <begin position="1416"/>
        <end position="1448"/>
    </location>
</feature>
<protein>
    <submittedName>
        <fullName evidence="5">Ankyrin repeat protein</fullName>
    </submittedName>
</protein>
<dbReference type="SUPFAM" id="SSF48403">
    <property type="entry name" value="Ankyrin repeat"/>
    <property type="match status" value="4"/>
</dbReference>
<feature type="region of interest" description="Disordered" evidence="4">
    <location>
        <begin position="55"/>
        <end position="77"/>
    </location>
</feature>
<keyword evidence="2 3" id="KW-0040">ANK repeat</keyword>
<comment type="caution">
    <text evidence="5">The sequence shown here is derived from an EMBL/GenBank/DDBJ whole genome shotgun (WGS) entry which is preliminary data.</text>
</comment>
<gene>
    <name evidence="5" type="ORF">X797_001282</name>
</gene>
<dbReference type="Pfam" id="PF12796">
    <property type="entry name" value="Ank_2"/>
    <property type="match status" value="1"/>
</dbReference>
<feature type="region of interest" description="Disordered" evidence="4">
    <location>
        <begin position="1827"/>
        <end position="1848"/>
    </location>
</feature>
<evidence type="ECO:0000256" key="3">
    <source>
        <dbReference type="PROSITE-ProRule" id="PRU00023"/>
    </source>
</evidence>
<dbReference type="PROSITE" id="PS50088">
    <property type="entry name" value="ANK_REPEAT"/>
    <property type="match status" value="2"/>
</dbReference>
<name>A0A0A1V8K8_9HYPO</name>
<dbReference type="PANTHER" id="PTHR24189">
    <property type="entry name" value="MYOTROPHIN"/>
    <property type="match status" value="1"/>
</dbReference>
<feature type="region of interest" description="Disordered" evidence="4">
    <location>
        <begin position="25"/>
        <end position="44"/>
    </location>
</feature>
<reference evidence="5 6" key="1">
    <citation type="submission" date="2014-02" db="EMBL/GenBank/DDBJ databases">
        <title>The genome sequence of the entomopathogenic fungus Metarhizium robertsii ARSEF 2575.</title>
        <authorList>
            <person name="Giuliano Garisto Donzelli B."/>
            <person name="Roe B.A."/>
            <person name="Macmil S.L."/>
            <person name="Krasnoff S.B."/>
            <person name="Gibson D.M."/>
        </authorList>
    </citation>
    <scope>NUCLEOTIDE SEQUENCE [LARGE SCALE GENOMIC DNA]</scope>
    <source>
        <strain evidence="5 6">ARSEF 2575</strain>
    </source>
</reference>
<evidence type="ECO:0000313" key="5">
    <source>
        <dbReference type="EMBL" id="EXV06562.1"/>
    </source>
</evidence>
<proteinExistence type="predicted"/>
<feature type="compositionally biased region" description="Low complexity" evidence="4">
    <location>
        <begin position="59"/>
        <end position="70"/>
    </location>
</feature>
<dbReference type="Proteomes" id="UP000030151">
    <property type="component" value="Unassembled WGS sequence"/>
</dbReference>
<dbReference type="EMBL" id="JELW01000001">
    <property type="protein sequence ID" value="EXV06562.1"/>
    <property type="molecule type" value="Genomic_DNA"/>
</dbReference>
<dbReference type="PANTHER" id="PTHR24189:SF50">
    <property type="entry name" value="ANKYRIN REPEAT AND SOCS BOX PROTEIN 2"/>
    <property type="match status" value="1"/>
</dbReference>
<dbReference type="Gene3D" id="1.25.40.20">
    <property type="entry name" value="Ankyrin repeat-containing domain"/>
    <property type="match status" value="8"/>
</dbReference>
<evidence type="ECO:0000256" key="4">
    <source>
        <dbReference type="SAM" id="MobiDB-lite"/>
    </source>
</evidence>